<keyword evidence="20" id="KW-1185">Reference proteome</keyword>
<evidence type="ECO:0000256" key="3">
    <source>
        <dbReference type="ARBA" id="ARBA00017042"/>
    </source>
</evidence>
<feature type="domain" description="CortBP2/NAV1-like AAA+ ATPase lid" evidence="18">
    <location>
        <begin position="1306"/>
        <end position="1375"/>
    </location>
</feature>
<keyword evidence="10 15" id="KW-0175">Coiled coil</keyword>
<evidence type="ECO:0000256" key="2">
    <source>
        <dbReference type="ARBA" id="ARBA00004552"/>
    </source>
</evidence>
<evidence type="ECO:0000313" key="19">
    <source>
        <dbReference type="Ensembl" id="ENSCSRP00000019773.1"/>
    </source>
</evidence>
<dbReference type="PROSITE" id="PS50088">
    <property type="entry name" value="ANK_REPEAT"/>
    <property type="match status" value="4"/>
</dbReference>
<dbReference type="GO" id="GO:0015629">
    <property type="term" value="C:actin cytoskeleton"/>
    <property type="evidence" value="ECO:0007669"/>
    <property type="project" value="TreeGrafter"/>
</dbReference>
<feature type="region of interest" description="Disordered" evidence="16">
    <location>
        <begin position="369"/>
        <end position="409"/>
    </location>
</feature>
<dbReference type="GO" id="GO:0043197">
    <property type="term" value="C:dendritic spine"/>
    <property type="evidence" value="ECO:0007669"/>
    <property type="project" value="UniProtKB-SubCell"/>
</dbReference>
<dbReference type="Pfam" id="PF12796">
    <property type="entry name" value="Ank_2"/>
    <property type="match status" value="1"/>
</dbReference>
<keyword evidence="4" id="KW-0488">Methylation</keyword>
<keyword evidence="9 14" id="KW-0040">ANK repeat</keyword>
<dbReference type="GO" id="GO:0005938">
    <property type="term" value="C:cell cortex"/>
    <property type="evidence" value="ECO:0007669"/>
    <property type="project" value="UniProtKB-SubCell"/>
</dbReference>
<feature type="domain" description="Cortactin-binding protein-2 N-terminal" evidence="17">
    <location>
        <begin position="35"/>
        <end position="138"/>
    </location>
</feature>
<feature type="repeat" description="ANK" evidence="14">
    <location>
        <begin position="744"/>
        <end position="776"/>
    </location>
</feature>
<dbReference type="InterPro" id="IPR050719">
    <property type="entry name" value="Cortactin-Actin_Reg"/>
</dbReference>
<keyword evidence="11" id="KW-0966">Cell projection</keyword>
<evidence type="ECO:0000313" key="20">
    <source>
        <dbReference type="Proteomes" id="UP000694403"/>
    </source>
</evidence>
<evidence type="ECO:0000256" key="9">
    <source>
        <dbReference type="ARBA" id="ARBA00023043"/>
    </source>
</evidence>
<feature type="compositionally biased region" description="Polar residues" evidence="16">
    <location>
        <begin position="466"/>
        <end position="480"/>
    </location>
</feature>
<feature type="compositionally biased region" description="Polar residues" evidence="16">
    <location>
        <begin position="370"/>
        <end position="380"/>
    </location>
</feature>
<evidence type="ECO:0000259" key="17">
    <source>
        <dbReference type="Pfam" id="PF09727"/>
    </source>
</evidence>
<feature type="region of interest" description="Disordered" evidence="16">
    <location>
        <begin position="1451"/>
        <end position="1485"/>
    </location>
</feature>
<dbReference type="InterPro" id="IPR036770">
    <property type="entry name" value="Ankyrin_rpt-contain_sf"/>
</dbReference>
<dbReference type="SUPFAM" id="SSF48403">
    <property type="entry name" value="Ankyrin repeat"/>
    <property type="match status" value="1"/>
</dbReference>
<evidence type="ECO:0000256" key="15">
    <source>
        <dbReference type="SAM" id="Coils"/>
    </source>
</evidence>
<evidence type="ECO:0000256" key="13">
    <source>
        <dbReference type="ARBA" id="ARBA00044767"/>
    </source>
</evidence>
<comment type="function">
    <text evidence="12">Regulates the dendritic spine distribution of CTTN/cortactin in hippocampal neurons, and thus controls dendritic spinogenesis and dendritic spine maintenance. Associates with the striatin-interacting phosphatase and kinase (STRIPAK) core complex to regulate dendritic spine distribution of the STRIPAK complex in hippocampal neurons.</text>
</comment>
<evidence type="ECO:0000256" key="10">
    <source>
        <dbReference type="ARBA" id="ARBA00023054"/>
    </source>
</evidence>
<evidence type="ECO:0000259" key="18">
    <source>
        <dbReference type="Pfam" id="PF25408"/>
    </source>
</evidence>
<dbReference type="Ensembl" id="ENSCSRT00000020666.1">
    <property type="protein sequence ID" value="ENSCSRP00000019773.1"/>
    <property type="gene ID" value="ENSCSRG00000014922.1"/>
</dbReference>
<organism evidence="19 20">
    <name type="scientific">Chelydra serpentina</name>
    <name type="common">Snapping turtle</name>
    <name type="synonym">Testudo serpentina</name>
    <dbReference type="NCBI Taxonomy" id="8475"/>
    <lineage>
        <taxon>Eukaryota</taxon>
        <taxon>Metazoa</taxon>
        <taxon>Chordata</taxon>
        <taxon>Craniata</taxon>
        <taxon>Vertebrata</taxon>
        <taxon>Euteleostomi</taxon>
        <taxon>Archelosauria</taxon>
        <taxon>Testudinata</taxon>
        <taxon>Testudines</taxon>
        <taxon>Cryptodira</taxon>
        <taxon>Durocryptodira</taxon>
        <taxon>Americhelydia</taxon>
        <taxon>Chelydroidea</taxon>
        <taxon>Chelydridae</taxon>
        <taxon>Chelydra</taxon>
    </lineage>
</organism>
<comment type="subcellular location">
    <subcellularLocation>
        <location evidence="2">Cell projection</location>
        <location evidence="2">Dendritic spine</location>
    </subcellularLocation>
    <subcellularLocation>
        <location evidence="1">Cytoplasm</location>
        <location evidence="1">Cell cortex</location>
    </subcellularLocation>
</comment>
<feature type="repeat" description="ANK" evidence="14">
    <location>
        <begin position="810"/>
        <end position="842"/>
    </location>
</feature>
<feature type="repeat" description="ANK" evidence="14">
    <location>
        <begin position="843"/>
        <end position="867"/>
    </location>
</feature>
<feature type="region of interest" description="Disordered" evidence="16">
    <location>
        <begin position="496"/>
        <end position="565"/>
    </location>
</feature>
<keyword evidence="8" id="KW-0770">Synapse</keyword>
<reference evidence="19" key="2">
    <citation type="submission" date="2025-09" db="UniProtKB">
        <authorList>
            <consortium name="Ensembl"/>
        </authorList>
    </citation>
    <scope>IDENTIFICATION</scope>
</reference>
<protein>
    <recommendedName>
        <fullName evidence="3">Cortactin-binding protein 2</fullName>
    </recommendedName>
</protein>
<dbReference type="PANTHER" id="PTHR23166:SF9">
    <property type="entry name" value="CTTNBP2 N-TERMINAL-LIKE PROTEIN"/>
    <property type="match status" value="1"/>
</dbReference>
<dbReference type="PROSITE" id="PS50297">
    <property type="entry name" value="ANK_REP_REGION"/>
    <property type="match status" value="4"/>
</dbReference>
<evidence type="ECO:0000256" key="11">
    <source>
        <dbReference type="ARBA" id="ARBA00023273"/>
    </source>
</evidence>
<reference evidence="19" key="1">
    <citation type="submission" date="2025-08" db="UniProtKB">
        <authorList>
            <consortium name="Ensembl"/>
        </authorList>
    </citation>
    <scope>IDENTIFICATION</scope>
</reference>
<feature type="repeat" description="ANK" evidence="14">
    <location>
        <begin position="777"/>
        <end position="809"/>
    </location>
</feature>
<dbReference type="Gene3D" id="1.25.40.20">
    <property type="entry name" value="Ankyrin repeat-containing domain"/>
    <property type="match status" value="1"/>
</dbReference>
<dbReference type="InterPro" id="IPR002110">
    <property type="entry name" value="Ankyrin_rpt"/>
</dbReference>
<evidence type="ECO:0000256" key="5">
    <source>
        <dbReference type="ARBA" id="ARBA00022490"/>
    </source>
</evidence>
<feature type="compositionally biased region" description="Polar residues" evidence="16">
    <location>
        <begin position="496"/>
        <end position="506"/>
    </location>
</feature>
<dbReference type="GO" id="GO:0051721">
    <property type="term" value="F:protein phosphatase 2A binding"/>
    <property type="evidence" value="ECO:0007669"/>
    <property type="project" value="TreeGrafter"/>
</dbReference>
<accession>A0A8C3SV13</accession>
<feature type="region of interest" description="Disordered" evidence="16">
    <location>
        <begin position="458"/>
        <end position="480"/>
    </location>
</feature>
<keyword evidence="6" id="KW-0597">Phosphoprotein</keyword>
<evidence type="ECO:0000256" key="6">
    <source>
        <dbReference type="ARBA" id="ARBA00022553"/>
    </source>
</evidence>
<comment type="subunit">
    <text evidence="13">Interacts with CTTN/cortactin SH3 domain. Interacts with STRN, STRN4/zinedin and MOB4/phocein; this interactions mediate the association with the STRIPAK core complex and may regulate dendritic spine distribution of the STRIPAK complex in hippocampal neurons. Activation of glutamate receptors weakens the interaction with STRN and STRN4.</text>
</comment>
<name>A0A8C3SV13_CHESE</name>
<dbReference type="SMART" id="SM00248">
    <property type="entry name" value="ANK"/>
    <property type="match status" value="6"/>
</dbReference>
<keyword evidence="5" id="KW-0963">Cytoplasm</keyword>
<feature type="coiled-coil region" evidence="15">
    <location>
        <begin position="122"/>
        <end position="279"/>
    </location>
</feature>
<evidence type="ECO:0000256" key="1">
    <source>
        <dbReference type="ARBA" id="ARBA00004544"/>
    </source>
</evidence>
<dbReference type="InterPro" id="IPR019131">
    <property type="entry name" value="Cortactin-binding_p2_N"/>
</dbReference>
<dbReference type="PANTHER" id="PTHR23166">
    <property type="entry name" value="FILAMIN/GPBP-INTERACTING PROTEIN"/>
    <property type="match status" value="1"/>
</dbReference>
<keyword evidence="7" id="KW-0677">Repeat</keyword>
<evidence type="ECO:0000256" key="7">
    <source>
        <dbReference type="ARBA" id="ARBA00022737"/>
    </source>
</evidence>
<sequence length="1688" mass="186211">VKLLDTHLDPDLSQFRSLYSSIVLLLQKREFDVDNLSKPELRMLLSVMEGELEARDLVIEALRARRKEVFIQERYGRFNLSDPFLALQRDYEAGAGGKEKKSICTNPLSILEAVMSHCRKMQERMSAQLAAAENRQKKLEMEKSQLQMLELEHKKLSARLEEERGKNKHVVLMLVKECKQLSGKIVEEAQKLEEIMSKFEEEKKKANELEESLAAEKQRSTQMEAQMEKQLSEFDTEREQLRAKLNREEAHTSDLKEEREKMRKMIEQLKKENDSKSNLSLTCRNKDKGFFSVSVGTEVPASRTITCQTDTMPTDISTENVRKLPLTVPVKPPAVNSLVSGSTKTNVSSSAAFVKPVIDRHSSCSELIVPSTTPILTPSPNRIEENGPSTGSSPDLTNSTSPFPSNAALSVSPASSIASQNYSLASSMHSLQSQSANTTVHPGLNPRVQAARFRFQANANDQDQNGNTQSPPSRDVSPTSRDNLVAKQLARNTVTQVLSRFTSPQGGATLRPGMSHSVEVGTYPPVGRMGLKTPNVSRIDRGNPPPIPPKKPGLSQTPSPPHPQLKVIMDSSRSSNIGVKFDSKTMISPPSSSPQGIRVINEEIISKSSPQLPPKPTIDLSMASAGCAIPAMATSQVGAWPSQSPGLNQPACSESSFVIPTTIACSSSINPVSSSSCRPCDSDSLLATASGWSPSLTPLLTSGGPVPLGGRPTLLHQTAAQGNVTLLSMLLNEEGLDINYFCEDGYSALYSAAMNGHTDCVRLLLIAEAQVDAADKNGFTPLCSAVAQGHFRCAELLIMYQADVNHAAERGQTPLYLACGNGNNECIKLLLEAGADRSVKTSDGWTPIHAAVDSGNVDSLKLLMYYGETDNGNFMNDARPNSGFFDLECREDSYPSKARPVVSADLINHADKEGWTAAHIAASKGFKNCLEILCSHGGLEAERKDKCDRTLHDVATDDCKHLLENLNALRVPLRISVSEIELAYCGTEDCDTENTICSLNIRKQTSWDDFSKAVSQAVTNHFQAIASDGWRSLEDLTFNNAAESSLGLSASSILSIKIGNVSWSTGQIFPQTPWDFLKRNNTEYITVFLFGPQEGCLNSVTYASMIHLQILQNYLRLVEQYRNVIFHGPEGSLQDYIAHQIALCMKKKQVAAGFTCEIVKVEVDADFSKEQLVELFINNACLVPVKQLSVSKKTIVILENLEKASLFDLLGDFLAPLENRGSENPCTFKKANGVPDEFYFHENCFLMGTIAKSRLQGSDLLVQQHFRWVQLRWDGEPIHGLLQRFLRRKVINKFRGKVPPPCDPVCKIIDWILAVWHQLNSCLSRLGAPDALIGPEHFFSCPVEPGHGQVTVKWLSKLWNTVIAPRVQEAILSRASVKRPSALGQTAAKKNPSQGQQAVVKAALSILLNKAVLHGCPLPRTDLDRYIADFKGGNFPLAMVSSYKNCNKKRGENASWRKVSTSPRKKSGHSSSQSWSKQEANTEGIKTKNVLHENCNKMASLIKNSSENEQLKVLNLEQRLSLGSDDEVDLVQELQSMCSSKSESDISKIADSKDELVMFRSSQIEPIFSASSTNPSKSVSQKDGIRPLSSNRTVECTNSKSKTELGVSKVKSFLPVPRSKVTSNTRQIEADDDNSKEKIWNLHKKIQIEKSNKETCLTYSFQCSHNVCIKEQRTQICKYFFKIKMVSL</sequence>
<feature type="compositionally biased region" description="Polar residues" evidence="16">
    <location>
        <begin position="387"/>
        <end position="409"/>
    </location>
</feature>
<evidence type="ECO:0000256" key="4">
    <source>
        <dbReference type="ARBA" id="ARBA00022481"/>
    </source>
</evidence>
<evidence type="ECO:0000256" key="16">
    <source>
        <dbReference type="SAM" id="MobiDB-lite"/>
    </source>
</evidence>
<dbReference type="Pfam" id="PF13637">
    <property type="entry name" value="Ank_4"/>
    <property type="match status" value="1"/>
</dbReference>
<proteinExistence type="predicted"/>
<evidence type="ECO:0000256" key="14">
    <source>
        <dbReference type="PROSITE-ProRule" id="PRU00023"/>
    </source>
</evidence>
<dbReference type="Proteomes" id="UP000694403">
    <property type="component" value="Unplaced"/>
</dbReference>
<dbReference type="Pfam" id="PF09727">
    <property type="entry name" value="CortBP2"/>
    <property type="match status" value="1"/>
</dbReference>
<dbReference type="InterPro" id="IPR057568">
    <property type="entry name" value="CortBP2_NAV1-like_AAA_lid"/>
</dbReference>
<evidence type="ECO:0000256" key="8">
    <source>
        <dbReference type="ARBA" id="ARBA00023018"/>
    </source>
</evidence>
<dbReference type="Pfam" id="PF25408">
    <property type="entry name" value="AAA_lid_NAV1"/>
    <property type="match status" value="1"/>
</dbReference>
<evidence type="ECO:0000256" key="12">
    <source>
        <dbReference type="ARBA" id="ARBA00044742"/>
    </source>
</evidence>